<dbReference type="OrthoDB" id="9809280at2"/>
<keyword evidence="18" id="KW-1185">Reference proteome</keyword>
<evidence type="ECO:0000256" key="12">
    <source>
        <dbReference type="ARBA" id="ARBA00022982"/>
    </source>
</evidence>
<protein>
    <recommendedName>
        <fullName evidence="6">Succinate dehydrogenase hydrophobic membrane anchor subunit</fullName>
    </recommendedName>
</protein>
<evidence type="ECO:0000256" key="13">
    <source>
        <dbReference type="ARBA" id="ARBA00022989"/>
    </source>
</evidence>
<evidence type="ECO:0000256" key="14">
    <source>
        <dbReference type="ARBA" id="ARBA00023004"/>
    </source>
</evidence>
<proteinExistence type="predicted"/>
<evidence type="ECO:0000256" key="6">
    <source>
        <dbReference type="ARBA" id="ARBA00019425"/>
    </source>
</evidence>
<dbReference type="UniPathway" id="UPA00223"/>
<dbReference type="EMBL" id="VFIY01000005">
    <property type="protein sequence ID" value="TPD61605.1"/>
    <property type="molecule type" value="Genomic_DNA"/>
</dbReference>
<evidence type="ECO:0000256" key="4">
    <source>
        <dbReference type="ARBA" id="ARBA00005163"/>
    </source>
</evidence>
<dbReference type="GO" id="GO:0020037">
    <property type="term" value="F:heme binding"/>
    <property type="evidence" value="ECO:0007669"/>
    <property type="project" value="InterPro"/>
</dbReference>
<dbReference type="GO" id="GO:0046872">
    <property type="term" value="F:metal ion binding"/>
    <property type="evidence" value="ECO:0007669"/>
    <property type="project" value="UniProtKB-KW"/>
</dbReference>
<dbReference type="InterPro" id="IPR014312">
    <property type="entry name" value="Succ_DH_anchor"/>
</dbReference>
<dbReference type="GO" id="GO:0006099">
    <property type="term" value="P:tricarboxylic acid cycle"/>
    <property type="evidence" value="ECO:0007669"/>
    <property type="project" value="UniProtKB-UniPathway"/>
</dbReference>
<keyword evidence="12" id="KW-0249">Electron transport</keyword>
<keyword evidence="11" id="KW-0479">Metal-binding</keyword>
<evidence type="ECO:0000256" key="2">
    <source>
        <dbReference type="ARBA" id="ARBA00004050"/>
    </source>
</evidence>
<keyword evidence="13 16" id="KW-1133">Transmembrane helix</keyword>
<keyword evidence="7" id="KW-0813">Transport</keyword>
<comment type="pathway">
    <text evidence="4">Carbohydrate metabolism; tricarboxylic acid cycle.</text>
</comment>
<evidence type="ECO:0000256" key="7">
    <source>
        <dbReference type="ARBA" id="ARBA00022448"/>
    </source>
</evidence>
<keyword evidence="15 16" id="KW-0472">Membrane</keyword>
<dbReference type="InterPro" id="IPR000701">
    <property type="entry name" value="SuccDH_FuR_B_TM-su"/>
</dbReference>
<dbReference type="GO" id="GO:0016020">
    <property type="term" value="C:membrane"/>
    <property type="evidence" value="ECO:0007669"/>
    <property type="project" value="UniProtKB-SubCell"/>
</dbReference>
<evidence type="ECO:0000313" key="17">
    <source>
        <dbReference type="EMBL" id="TPD61605.1"/>
    </source>
</evidence>
<dbReference type="Gene3D" id="1.20.1300.10">
    <property type="entry name" value="Fumarate reductase/succinate dehydrogenase, transmembrane subunit"/>
    <property type="match status" value="1"/>
</dbReference>
<feature type="transmembrane region" description="Helical" evidence="16">
    <location>
        <begin position="99"/>
        <end position="120"/>
    </location>
</feature>
<dbReference type="SUPFAM" id="SSF81343">
    <property type="entry name" value="Fumarate reductase respiratory complex transmembrane subunits"/>
    <property type="match status" value="1"/>
</dbReference>
<feature type="transmembrane region" description="Helical" evidence="16">
    <location>
        <begin position="23"/>
        <end position="42"/>
    </location>
</feature>
<evidence type="ECO:0000256" key="11">
    <source>
        <dbReference type="ARBA" id="ARBA00022723"/>
    </source>
</evidence>
<comment type="cofactor">
    <cofactor evidence="1">
        <name>heme</name>
        <dbReference type="ChEBI" id="CHEBI:30413"/>
    </cofactor>
</comment>
<sequence length="124" mass="13545">MSLRTPLGKVRGLGSAKNGTHHWWMQKVTAVALVPLTVWFVASLAQLTQAPYEVALNWLSSPIPAILMVLFVTTGLYHLKLGLQVIVEDYVHGEFTKTVVQMLITFGCVVLAVAAVFSILKVAI</sequence>
<evidence type="ECO:0000256" key="3">
    <source>
        <dbReference type="ARBA" id="ARBA00004141"/>
    </source>
</evidence>
<evidence type="ECO:0000256" key="9">
    <source>
        <dbReference type="ARBA" id="ARBA00022617"/>
    </source>
</evidence>
<reference evidence="18" key="1">
    <citation type="submission" date="2019-06" db="EMBL/GenBank/DDBJ databases">
        <title>The complete genome of Emcibacter congregatus ZYLT.</title>
        <authorList>
            <person name="Zhao Z."/>
        </authorList>
    </citation>
    <scope>NUCLEOTIDE SEQUENCE [LARGE SCALE GENOMIC DNA]</scope>
    <source>
        <strain evidence="18">MCCC 1A06723</strain>
    </source>
</reference>
<dbReference type="NCBIfam" id="TIGR02968">
    <property type="entry name" value="succ_dehyd_anc"/>
    <property type="match status" value="1"/>
</dbReference>
<comment type="subcellular location">
    <subcellularLocation>
        <location evidence="3">Membrane</location>
        <topology evidence="3">Multi-pass membrane protein</topology>
    </subcellularLocation>
</comment>
<keyword evidence="8" id="KW-0816">Tricarboxylic acid cycle</keyword>
<evidence type="ECO:0000256" key="5">
    <source>
        <dbReference type="ARBA" id="ARBA00011558"/>
    </source>
</evidence>
<dbReference type="InterPro" id="IPR034804">
    <property type="entry name" value="SQR/QFR_C/D"/>
</dbReference>
<gene>
    <name evidence="17" type="primary">sdhD</name>
    <name evidence="17" type="ORF">FIV46_05190</name>
</gene>
<dbReference type="Proteomes" id="UP000319148">
    <property type="component" value="Unassembled WGS sequence"/>
</dbReference>
<dbReference type="CDD" id="cd03495">
    <property type="entry name" value="SQR_TypeC_SdhD_like"/>
    <property type="match status" value="1"/>
</dbReference>
<feature type="transmembrane region" description="Helical" evidence="16">
    <location>
        <begin position="54"/>
        <end position="79"/>
    </location>
</feature>
<dbReference type="RefSeq" id="WP_139939095.1">
    <property type="nucleotide sequence ID" value="NZ_JBHSYP010000003.1"/>
</dbReference>
<keyword evidence="14" id="KW-0408">Iron</keyword>
<dbReference type="AlphaFoldDB" id="A0A501PMT1"/>
<evidence type="ECO:0000256" key="15">
    <source>
        <dbReference type="ARBA" id="ARBA00023136"/>
    </source>
</evidence>
<accession>A0A501PMT1</accession>
<organism evidence="17 18">
    <name type="scientific">Emcibacter nanhaiensis</name>
    <dbReference type="NCBI Taxonomy" id="1505037"/>
    <lineage>
        <taxon>Bacteria</taxon>
        <taxon>Pseudomonadati</taxon>
        <taxon>Pseudomonadota</taxon>
        <taxon>Alphaproteobacteria</taxon>
        <taxon>Emcibacterales</taxon>
        <taxon>Emcibacteraceae</taxon>
        <taxon>Emcibacter</taxon>
    </lineage>
</organism>
<comment type="function">
    <text evidence="2">Membrane-anchoring subunit of succinate dehydrogenase (SDH).</text>
</comment>
<keyword evidence="9" id="KW-0349">Heme</keyword>
<dbReference type="Pfam" id="PF01127">
    <property type="entry name" value="Sdh_cyt"/>
    <property type="match status" value="1"/>
</dbReference>
<keyword evidence="10 16" id="KW-0812">Transmembrane</keyword>
<evidence type="ECO:0000256" key="8">
    <source>
        <dbReference type="ARBA" id="ARBA00022532"/>
    </source>
</evidence>
<evidence type="ECO:0000313" key="18">
    <source>
        <dbReference type="Proteomes" id="UP000319148"/>
    </source>
</evidence>
<evidence type="ECO:0000256" key="10">
    <source>
        <dbReference type="ARBA" id="ARBA00022692"/>
    </source>
</evidence>
<evidence type="ECO:0000256" key="1">
    <source>
        <dbReference type="ARBA" id="ARBA00001971"/>
    </source>
</evidence>
<name>A0A501PMT1_9PROT</name>
<evidence type="ECO:0000256" key="16">
    <source>
        <dbReference type="SAM" id="Phobius"/>
    </source>
</evidence>
<comment type="caution">
    <text evidence="17">The sequence shown here is derived from an EMBL/GenBank/DDBJ whole genome shotgun (WGS) entry which is preliminary data.</text>
</comment>
<comment type="subunit">
    <text evidence="5">Part of an enzyme complex containing four subunits: a flavoprotein, an iron-sulfur protein, plus two membrane-anchoring proteins, SdhC and SdhD.</text>
</comment>